<dbReference type="AlphaFoldDB" id="A0A0P1AN14"/>
<feature type="compositionally biased region" description="Basic and acidic residues" evidence="1">
    <location>
        <begin position="268"/>
        <end position="283"/>
    </location>
</feature>
<dbReference type="PANTHER" id="PTHR30283">
    <property type="entry name" value="PEROXIDE STRESS RESPONSE PROTEIN YAAA"/>
    <property type="match status" value="1"/>
</dbReference>
<dbReference type="Pfam" id="PF03883">
    <property type="entry name" value="H2O2_YaaD"/>
    <property type="match status" value="1"/>
</dbReference>
<dbReference type="GO" id="GO:0033194">
    <property type="term" value="P:response to hydroperoxide"/>
    <property type="evidence" value="ECO:0007669"/>
    <property type="project" value="TreeGrafter"/>
</dbReference>
<keyword evidence="3" id="KW-1185">Reference proteome</keyword>
<accession>A0A0P1AN14</accession>
<organism evidence="2 3">
    <name type="scientific">Plasmopara halstedii</name>
    <name type="common">Downy mildew of sunflower</name>
    <dbReference type="NCBI Taxonomy" id="4781"/>
    <lineage>
        <taxon>Eukaryota</taxon>
        <taxon>Sar</taxon>
        <taxon>Stramenopiles</taxon>
        <taxon>Oomycota</taxon>
        <taxon>Peronosporomycetes</taxon>
        <taxon>Peronosporales</taxon>
        <taxon>Peronosporaceae</taxon>
        <taxon>Plasmopara</taxon>
    </lineage>
</organism>
<evidence type="ECO:0000256" key="1">
    <source>
        <dbReference type="SAM" id="MobiDB-lite"/>
    </source>
</evidence>
<proteinExistence type="inferred from homology"/>
<dbReference type="GeneID" id="36408092"/>
<name>A0A0P1AN14_PLAHL</name>
<dbReference type="HAMAP" id="MF_00652">
    <property type="entry name" value="UPF0246"/>
    <property type="match status" value="1"/>
</dbReference>
<evidence type="ECO:0000313" key="3">
    <source>
        <dbReference type="Proteomes" id="UP000054928"/>
    </source>
</evidence>
<dbReference type="OrthoDB" id="10267106at2759"/>
<dbReference type="InterPro" id="IPR005583">
    <property type="entry name" value="YaaA"/>
</dbReference>
<protein>
    <submittedName>
        <fullName evidence="2">Uncharacterized protein family UPF0246</fullName>
    </submittedName>
</protein>
<dbReference type="EMBL" id="CCYD01000645">
    <property type="protein sequence ID" value="CEG42790.1"/>
    <property type="molecule type" value="Genomic_DNA"/>
</dbReference>
<dbReference type="RefSeq" id="XP_024579159.1">
    <property type="nucleotide sequence ID" value="XM_024728709.1"/>
</dbReference>
<dbReference type="STRING" id="4781.A0A0P1AN14"/>
<dbReference type="PANTHER" id="PTHR30283:SF4">
    <property type="entry name" value="PEROXIDE STRESS RESISTANCE PROTEIN YAAA"/>
    <property type="match status" value="1"/>
</dbReference>
<feature type="region of interest" description="Disordered" evidence="1">
    <location>
        <begin position="252"/>
        <end position="291"/>
    </location>
</feature>
<evidence type="ECO:0000313" key="2">
    <source>
        <dbReference type="EMBL" id="CEG42790.1"/>
    </source>
</evidence>
<dbReference type="GO" id="GO:0005829">
    <property type="term" value="C:cytosol"/>
    <property type="evidence" value="ECO:0007669"/>
    <property type="project" value="TreeGrafter"/>
</dbReference>
<dbReference type="OMA" id="WKNGQYK"/>
<dbReference type="Proteomes" id="UP000054928">
    <property type="component" value="Unassembled WGS sequence"/>
</dbReference>
<feature type="compositionally biased region" description="Basic residues" evidence="1">
    <location>
        <begin position="258"/>
        <end position="267"/>
    </location>
</feature>
<reference evidence="3" key="1">
    <citation type="submission" date="2014-09" db="EMBL/GenBank/DDBJ databases">
        <authorList>
            <person name="Sharma Rahul"/>
            <person name="Thines Marco"/>
        </authorList>
    </citation>
    <scope>NUCLEOTIDE SEQUENCE [LARGE SCALE GENOMIC DNA]</scope>
</reference>
<sequence length="291" mass="33261">MTSARLVYVISPAKTLDLSISSISQCSQPRLLLKTHQLVEELQKLSQAKVKSLLKVNDTLAKLNYDRYQMFDMSNTATKAQHPSVTLKQAALTFNGPAYQSLNAYTLSERDLEFAQHHLCILSGLYGILRPLDLIQPYRLEMGQKFSTSKGQDLYDFWGKNLIVELDAMFCKQEAQDKVKLPRILINLASQEYFKCLSQSALETAGITVVNCVFQDDERVMSLEDVSKFHVEGYQFSTLASNSQTFVFQRSNKDQKVGRQKMTKKSLAKRETREDEHKDEMKLQVRAKRAK</sequence>